<dbReference type="InParanoid" id="A0A316VBE1"/>
<feature type="transmembrane region" description="Helical" evidence="2">
    <location>
        <begin position="331"/>
        <end position="354"/>
    </location>
</feature>
<dbReference type="Proteomes" id="UP000245771">
    <property type="component" value="Unassembled WGS sequence"/>
</dbReference>
<dbReference type="GeneID" id="37021643"/>
<feature type="compositionally biased region" description="Polar residues" evidence="1">
    <location>
        <begin position="79"/>
        <end position="100"/>
    </location>
</feature>
<gene>
    <name evidence="3" type="ORF">FA14DRAFT_164106</name>
</gene>
<reference evidence="3 4" key="1">
    <citation type="journal article" date="2018" name="Mol. Biol. Evol.">
        <title>Broad Genomic Sampling Reveals a Smut Pathogenic Ancestry of the Fungal Clade Ustilaginomycotina.</title>
        <authorList>
            <person name="Kijpornyongpan T."/>
            <person name="Mondo S.J."/>
            <person name="Barry K."/>
            <person name="Sandor L."/>
            <person name="Lee J."/>
            <person name="Lipzen A."/>
            <person name="Pangilinan J."/>
            <person name="LaButti K."/>
            <person name="Hainaut M."/>
            <person name="Henrissat B."/>
            <person name="Grigoriev I.V."/>
            <person name="Spatafora J.W."/>
            <person name="Aime M.C."/>
        </authorList>
    </citation>
    <scope>NUCLEOTIDE SEQUENCE [LARGE SCALE GENOMIC DNA]</scope>
    <source>
        <strain evidence="3 4">MCA 3882</strain>
    </source>
</reference>
<keyword evidence="4" id="KW-1185">Reference proteome</keyword>
<proteinExistence type="predicted"/>
<accession>A0A316VBE1</accession>
<feature type="transmembrane region" description="Helical" evidence="2">
    <location>
        <begin position="387"/>
        <end position="409"/>
    </location>
</feature>
<feature type="compositionally biased region" description="Polar residues" evidence="1">
    <location>
        <begin position="61"/>
        <end position="70"/>
    </location>
</feature>
<feature type="transmembrane region" description="Helical" evidence="2">
    <location>
        <begin position="235"/>
        <end position="253"/>
    </location>
</feature>
<dbReference type="EMBL" id="KZ819603">
    <property type="protein sequence ID" value="PWN34959.1"/>
    <property type="molecule type" value="Genomic_DNA"/>
</dbReference>
<protein>
    <submittedName>
        <fullName evidence="3">Uncharacterized protein</fullName>
    </submittedName>
</protein>
<feature type="transmembrane region" description="Helical" evidence="2">
    <location>
        <begin position="421"/>
        <end position="439"/>
    </location>
</feature>
<dbReference type="AlphaFoldDB" id="A0A316VBE1"/>
<organism evidence="3 4">
    <name type="scientific">Meira miltonrushii</name>
    <dbReference type="NCBI Taxonomy" id="1280837"/>
    <lineage>
        <taxon>Eukaryota</taxon>
        <taxon>Fungi</taxon>
        <taxon>Dikarya</taxon>
        <taxon>Basidiomycota</taxon>
        <taxon>Ustilaginomycotina</taxon>
        <taxon>Exobasidiomycetes</taxon>
        <taxon>Exobasidiales</taxon>
        <taxon>Brachybasidiaceae</taxon>
        <taxon>Meira</taxon>
    </lineage>
</organism>
<keyword evidence="2" id="KW-0472">Membrane</keyword>
<feature type="region of interest" description="Disordered" evidence="1">
    <location>
        <begin position="60"/>
        <end position="114"/>
    </location>
</feature>
<evidence type="ECO:0000256" key="2">
    <source>
        <dbReference type="SAM" id="Phobius"/>
    </source>
</evidence>
<sequence length="556" mass="59470">MVPHLLEHNGNATSFVSSASMIATAADSQATLQAQKQQKLNASEAVLSAFSADGAPHASLVRTNAGTKTDNSSDKSAETTKTSSKHQPTNSKSKPAQSDANRAAFPEVTSKSDFTSSTYAATSASASQASTTPTPAQRTASWHYWGGALGCAQGSASGTAYVCHATGVPEPANERRQEPEERAMEMDDEVFEDMMDKRQSSDSGGDDPSDSPDIGWLDVIVGAVPYKNGDLAPSIVWILATLLLFPLFIIRLFRRSSLIAHVLLTVFIWGIVMIATFAIRADLANKTPVTTLISVQNITLQILPCLLIEPLLNLLALYAQQGGFPTGVPRVALFLRFLNLVALILYIVGAAYMATWLSDWNSALQDNQQIGDRSNFPNSEPDSISRIGPIAGAFMQVVCILGALILIPIARGENGSMRPGGFIAVLVILITIPVVYRVLQTLHAQGEINSEDGGDQNPFKVLAKNGATMSAAAMNAVMNLVPVAAIAPPGMYNSDVSGIDWAQLQQTLASRSNIQSPLVFNLVYIFPQWLMVFFFFFVHAPGRENDGKLAAASAQP</sequence>
<dbReference type="RefSeq" id="XP_025355261.1">
    <property type="nucleotide sequence ID" value="XM_025499862.1"/>
</dbReference>
<feature type="transmembrane region" description="Helical" evidence="2">
    <location>
        <begin position="258"/>
        <end position="278"/>
    </location>
</feature>
<keyword evidence="2" id="KW-1133">Transmembrane helix</keyword>
<evidence type="ECO:0000256" key="1">
    <source>
        <dbReference type="SAM" id="MobiDB-lite"/>
    </source>
</evidence>
<evidence type="ECO:0000313" key="4">
    <source>
        <dbReference type="Proteomes" id="UP000245771"/>
    </source>
</evidence>
<keyword evidence="2" id="KW-0812">Transmembrane</keyword>
<feature type="transmembrane region" description="Helical" evidence="2">
    <location>
        <begin position="298"/>
        <end position="319"/>
    </location>
</feature>
<dbReference type="OrthoDB" id="2556536at2759"/>
<evidence type="ECO:0000313" key="3">
    <source>
        <dbReference type="EMBL" id="PWN34959.1"/>
    </source>
</evidence>
<name>A0A316VBE1_9BASI</name>
<feature type="transmembrane region" description="Helical" evidence="2">
    <location>
        <begin position="518"/>
        <end position="538"/>
    </location>
</feature>